<evidence type="ECO:0000313" key="1">
    <source>
        <dbReference type="EMBL" id="NMG43396.1"/>
    </source>
</evidence>
<organism evidence="1 2">
    <name type="scientific">Aromatoleum toluvorans</name>
    <dbReference type="NCBI Taxonomy" id="92002"/>
    <lineage>
        <taxon>Bacteria</taxon>
        <taxon>Pseudomonadati</taxon>
        <taxon>Pseudomonadota</taxon>
        <taxon>Betaproteobacteria</taxon>
        <taxon>Rhodocyclales</taxon>
        <taxon>Rhodocyclaceae</taxon>
        <taxon>Aromatoleum</taxon>
    </lineage>
</organism>
<dbReference type="EMBL" id="WTVN01000007">
    <property type="protein sequence ID" value="NMG43396.1"/>
    <property type="molecule type" value="Genomic_DNA"/>
</dbReference>
<accession>A0ABX1PVE1</accession>
<keyword evidence="2" id="KW-1185">Reference proteome</keyword>
<comment type="caution">
    <text evidence="1">The sequence shown here is derived from an EMBL/GenBank/DDBJ whole genome shotgun (WGS) entry which is preliminary data.</text>
</comment>
<evidence type="ECO:0000313" key="2">
    <source>
        <dbReference type="Proteomes" id="UP000623795"/>
    </source>
</evidence>
<protein>
    <submittedName>
        <fullName evidence="1">YkgJ family cysteine cluster protein</fullName>
    </submittedName>
</protein>
<sequence length="154" mass="16160">MGRRCTRRRRSGATILARAAAARSTRSAAGPPSNERCRDAAGGCRVSDDHCTRCGACCAAFRVDFHRSELASAMPGGVPDALTVPVTGELVRMRGTDEAPSRCVALSGEIGAKVACSTYAGRPSPCRDFAPYAALGIGEDACDRARRRHGLPPL</sequence>
<dbReference type="InterPro" id="IPR005358">
    <property type="entry name" value="Puta_zinc/iron-chelating_dom"/>
</dbReference>
<gene>
    <name evidence="1" type="ORF">GPA22_06570</name>
</gene>
<proteinExistence type="predicted"/>
<dbReference type="Proteomes" id="UP000623795">
    <property type="component" value="Unassembled WGS sequence"/>
</dbReference>
<dbReference type="Pfam" id="PF03692">
    <property type="entry name" value="CxxCxxCC"/>
    <property type="match status" value="1"/>
</dbReference>
<reference evidence="1 2" key="1">
    <citation type="submission" date="2019-12" db="EMBL/GenBank/DDBJ databases">
        <title>Comparative genomics gives insights into the taxonomy of the Azoarcus-Aromatoleum group and reveals separate origins of nif in the plant-associated Azoarcus and non-plant-associated Aromatoleum sub-groups.</title>
        <authorList>
            <person name="Lafos M."/>
            <person name="Maluk M."/>
            <person name="Batista M."/>
            <person name="Junghare M."/>
            <person name="Carmona M."/>
            <person name="Faoro H."/>
            <person name="Cruz L.M."/>
            <person name="Battistoni F."/>
            <person name="De Souza E."/>
            <person name="Pedrosa F."/>
            <person name="Chen W.-M."/>
            <person name="Poole P.S."/>
            <person name="Dixon R.A."/>
            <person name="James E.K."/>
        </authorList>
    </citation>
    <scope>NUCLEOTIDE SEQUENCE [LARGE SCALE GENOMIC DNA]</scope>
    <source>
        <strain evidence="1 2">Td21</strain>
    </source>
</reference>
<name>A0ABX1PVE1_9RHOO</name>